<gene>
    <name evidence="2" type="ORF">DBB42_22380</name>
</gene>
<comment type="caution">
    <text evidence="2">The sequence shown here is derived from an EMBL/GenBank/DDBJ whole genome shotgun (WGS) entry which is preliminary data.</text>
</comment>
<keyword evidence="1" id="KW-0732">Signal</keyword>
<evidence type="ECO:0000313" key="2">
    <source>
        <dbReference type="EMBL" id="PTU50007.1"/>
    </source>
</evidence>
<feature type="chain" id="PRO_5015343028" description="Fimbrial assembly protein" evidence="1">
    <location>
        <begin position="28"/>
        <end position="174"/>
    </location>
</feature>
<protein>
    <recommendedName>
        <fullName evidence="4">Fimbrial assembly protein</fullName>
    </recommendedName>
</protein>
<proteinExistence type="predicted"/>
<evidence type="ECO:0000313" key="3">
    <source>
        <dbReference type="Proteomes" id="UP000244874"/>
    </source>
</evidence>
<evidence type="ECO:0008006" key="4">
    <source>
        <dbReference type="Google" id="ProtNLM"/>
    </source>
</evidence>
<name>A0A2R7UCU0_PSEDL</name>
<evidence type="ECO:0000256" key="1">
    <source>
        <dbReference type="SAM" id="SignalP"/>
    </source>
</evidence>
<sequence>MSRETLAMKMFKLVAPLWAMTLTPAFAMSAVNHDVKVSATVTAAEFRVDPIGHWPERTRLTYMPEADDFREYSRDLDIRSTVGGVQVRQTGNFRLVDENNQVNEELDMFVAVSGPRGEGGLVPDDGTPLVLMEESGWADFNVALWTERAIPTGQRLTPGSYSADLNLLFEVLAP</sequence>
<dbReference type="Proteomes" id="UP000244874">
    <property type="component" value="Unassembled WGS sequence"/>
</dbReference>
<organism evidence="2 3">
    <name type="scientific">Pseudomonas plecoglossicida</name>
    <dbReference type="NCBI Taxonomy" id="70775"/>
    <lineage>
        <taxon>Bacteria</taxon>
        <taxon>Pseudomonadati</taxon>
        <taxon>Pseudomonadota</taxon>
        <taxon>Gammaproteobacteria</taxon>
        <taxon>Pseudomonadales</taxon>
        <taxon>Pseudomonadaceae</taxon>
        <taxon>Pseudomonas</taxon>
    </lineage>
</organism>
<dbReference type="AlphaFoldDB" id="A0A2R7UCU0"/>
<accession>A0A2R7UCU0</accession>
<reference evidence="2 3" key="1">
    <citation type="submission" date="2018-04" db="EMBL/GenBank/DDBJ databases">
        <authorList>
            <person name="Go L.Y."/>
            <person name="Mitchell J.A."/>
        </authorList>
    </citation>
    <scope>NUCLEOTIDE SEQUENCE [LARGE SCALE GENOMIC DNA]</scope>
    <source>
        <strain evidence="2 3">KCJK7865</strain>
    </source>
</reference>
<dbReference type="EMBL" id="QANO01000166">
    <property type="protein sequence ID" value="PTU50007.1"/>
    <property type="molecule type" value="Genomic_DNA"/>
</dbReference>
<feature type="signal peptide" evidence="1">
    <location>
        <begin position="1"/>
        <end position="27"/>
    </location>
</feature>